<dbReference type="GO" id="GO:0016787">
    <property type="term" value="F:hydrolase activity"/>
    <property type="evidence" value="ECO:0007669"/>
    <property type="project" value="UniProtKB-KW"/>
</dbReference>
<reference evidence="3 4" key="1">
    <citation type="journal article" date="2016" name="Mol. Biol. Evol.">
        <title>Comparative Genomics of Early-Diverging Mushroom-Forming Fungi Provides Insights into the Origins of Lignocellulose Decay Capabilities.</title>
        <authorList>
            <person name="Nagy L.G."/>
            <person name="Riley R."/>
            <person name="Tritt A."/>
            <person name="Adam C."/>
            <person name="Daum C."/>
            <person name="Floudas D."/>
            <person name="Sun H."/>
            <person name="Yadav J.S."/>
            <person name="Pangilinan J."/>
            <person name="Larsson K.H."/>
            <person name="Matsuura K."/>
            <person name="Barry K."/>
            <person name="Labutti K."/>
            <person name="Kuo R."/>
            <person name="Ohm R.A."/>
            <person name="Bhattacharya S.S."/>
            <person name="Shirouzu T."/>
            <person name="Yoshinaga Y."/>
            <person name="Martin F.M."/>
            <person name="Grigoriev I.V."/>
            <person name="Hibbett D.S."/>
        </authorList>
    </citation>
    <scope>NUCLEOTIDE SEQUENCE [LARGE SCALE GENOMIC DNA]</scope>
    <source>
        <strain evidence="3 4">HHB12733</strain>
    </source>
</reference>
<dbReference type="EMBL" id="KV423971">
    <property type="protein sequence ID" value="KZT56840.1"/>
    <property type="molecule type" value="Genomic_DNA"/>
</dbReference>
<dbReference type="InParanoid" id="A0A165FJG1"/>
<comment type="similarity">
    <text evidence="1">Belongs to the QNG1 protein family.</text>
</comment>
<dbReference type="InterPro" id="IPR019438">
    <property type="entry name" value="Q_salvage"/>
</dbReference>
<comment type="catalytic activity">
    <reaction evidence="1">
        <text>queuosine 5'-phosphate + H2O = queuine + D-ribose 5-phosphate</text>
        <dbReference type="Rhea" id="RHEA:75387"/>
        <dbReference type="ChEBI" id="CHEBI:15377"/>
        <dbReference type="ChEBI" id="CHEBI:17433"/>
        <dbReference type="ChEBI" id="CHEBI:78346"/>
        <dbReference type="ChEBI" id="CHEBI:194371"/>
    </reaction>
    <physiologicalReaction direction="left-to-right" evidence="1">
        <dbReference type="Rhea" id="RHEA:75388"/>
    </physiologicalReaction>
</comment>
<dbReference type="OrthoDB" id="416777at2759"/>
<evidence type="ECO:0000256" key="1">
    <source>
        <dbReference type="RuleBase" id="RU365002"/>
    </source>
</evidence>
<accession>A0A165FJG1</accession>
<dbReference type="Pfam" id="PF10343">
    <property type="entry name" value="Q_salvage"/>
    <property type="match status" value="1"/>
</dbReference>
<dbReference type="PANTHER" id="PTHR21314:SF1">
    <property type="entry name" value="QUEUOSINE SALVAGE PROTEIN"/>
    <property type="match status" value="1"/>
</dbReference>
<dbReference type="GO" id="GO:0006400">
    <property type="term" value="P:tRNA modification"/>
    <property type="evidence" value="ECO:0007669"/>
    <property type="project" value="TreeGrafter"/>
</dbReference>
<protein>
    <recommendedName>
        <fullName evidence="1">Queuosine 5'-phosphate N-glycosylase/hydrolase</fullName>
        <ecNumber evidence="1">3.2.2.-</ecNumber>
    </recommendedName>
    <alternativeName>
        <fullName evidence="1">Queuosine-nucleotide N-glycosylase/hydrolase</fullName>
    </alternativeName>
</protein>
<comment type="function">
    <text evidence="1">Catalyzes the hydrolysis of queuosine 5'-phosphate, releasing the nucleobase queuine (q). Is required for salvage of queuine from exogenous queuosine (Q) that is imported and then converted to queuosine 5'-phosphate intracellularly.</text>
</comment>
<keyword evidence="4" id="KW-1185">Reference proteome</keyword>
<sequence>MSAASQEYPRPQGDYVAAVRESCRECAERAGLRSSPAAIDSLLDSPYLHSSYAKLSKSHGVALPLMFPNALAELNLLSLLALLNFGSSFRVPLHERTGRGTYDNIRALLLSLYLDDSSPSLLSAPGMQAIGKEKVAELLRVSIHEERPHPTMPAVVLGELRGPMFEFVSLITGVLNETGEILVDQGYQDLGSFIAESLKEAERVGKTNGKGPEAGVVLERLARAFPAFRDMSVVNDQPVYILKKALFLLHSLSLRFSSRSPPPFPIPITEDLPSFADNVLPSMLVHVGVISLSEAVDTGLRTAFASMEAEPLLQLPPAEDKQLDKDASSQPPTPGPTLSPAQVTTLRAAAITALDDITFRAHDRGITLGEGGITAVGLDGWLWTSAKARQDWRKLGRFVENQPSVYF</sequence>
<keyword evidence="1" id="KW-0378">Hydrolase</keyword>
<name>A0A165FJG1_9BASI</name>
<organism evidence="3 4">
    <name type="scientific">Calocera cornea HHB12733</name>
    <dbReference type="NCBI Taxonomy" id="1353952"/>
    <lineage>
        <taxon>Eukaryota</taxon>
        <taxon>Fungi</taxon>
        <taxon>Dikarya</taxon>
        <taxon>Basidiomycota</taxon>
        <taxon>Agaricomycotina</taxon>
        <taxon>Dacrymycetes</taxon>
        <taxon>Dacrymycetales</taxon>
        <taxon>Dacrymycetaceae</taxon>
        <taxon>Calocera</taxon>
    </lineage>
</organism>
<evidence type="ECO:0000256" key="2">
    <source>
        <dbReference type="SAM" id="MobiDB-lite"/>
    </source>
</evidence>
<proteinExistence type="inferred from homology"/>
<gene>
    <name evidence="3" type="ORF">CALCODRAFT_453739</name>
</gene>
<dbReference type="EC" id="3.2.2.-" evidence="1"/>
<evidence type="ECO:0000313" key="3">
    <source>
        <dbReference type="EMBL" id="KZT56840.1"/>
    </source>
</evidence>
<feature type="region of interest" description="Disordered" evidence="2">
    <location>
        <begin position="320"/>
        <end position="341"/>
    </location>
</feature>
<dbReference type="PANTHER" id="PTHR21314">
    <property type="entry name" value="QUEUOSINE 5'-PHOSPHATE N-GLYCOSYLASE_HYDROLASE-RELATED"/>
    <property type="match status" value="1"/>
</dbReference>
<evidence type="ECO:0000313" key="4">
    <source>
        <dbReference type="Proteomes" id="UP000076842"/>
    </source>
</evidence>
<dbReference type="Proteomes" id="UP000076842">
    <property type="component" value="Unassembled WGS sequence"/>
</dbReference>
<dbReference type="AlphaFoldDB" id="A0A165FJG1"/>